<evidence type="ECO:0000313" key="1">
    <source>
        <dbReference type="EMBL" id="AKP50330.1"/>
    </source>
</evidence>
<evidence type="ECO:0008006" key="3">
    <source>
        <dbReference type="Google" id="ProtNLM"/>
    </source>
</evidence>
<dbReference type="InterPro" id="IPR032676">
    <property type="entry name" value="YkuD_2"/>
</dbReference>
<evidence type="ECO:0000313" key="2">
    <source>
        <dbReference type="Proteomes" id="UP000036520"/>
    </source>
</evidence>
<dbReference type="RefSeq" id="WP_048640784.1">
    <property type="nucleotide sequence ID" value="NZ_CP012040.1"/>
</dbReference>
<reference evidence="1 2" key="1">
    <citation type="submission" date="2015-07" db="EMBL/GenBank/DDBJ databases">
        <authorList>
            <person name="Kim K.M."/>
        </authorList>
    </citation>
    <scope>NUCLEOTIDE SEQUENCE [LARGE SCALE GENOMIC DNA]</scope>
    <source>
        <strain evidence="1 2">KCTC 12363</strain>
    </source>
</reference>
<dbReference type="EMBL" id="CP012040">
    <property type="protein sequence ID" value="AKP50330.1"/>
    <property type="molecule type" value="Genomic_DNA"/>
</dbReference>
<name>A0A0H4PB07_9BACT</name>
<protein>
    <recommendedName>
        <fullName evidence="3">Murein L,D-transpeptidase catalytic domain family protein</fullName>
    </recommendedName>
</protein>
<gene>
    <name evidence="1" type="ORF">CA2015_0872</name>
</gene>
<dbReference type="OrthoDB" id="9815195at2"/>
<dbReference type="PANTHER" id="PTHR38477">
    <property type="entry name" value="HYPOTHETICAL EXPORTED PROTEIN"/>
    <property type="match status" value="1"/>
</dbReference>
<dbReference type="Pfam" id="PF13645">
    <property type="entry name" value="YkuD_2"/>
    <property type="match status" value="1"/>
</dbReference>
<dbReference type="Proteomes" id="UP000036520">
    <property type="component" value="Chromosome"/>
</dbReference>
<dbReference type="AlphaFoldDB" id="A0A0H4PB07"/>
<keyword evidence="2" id="KW-1185">Reference proteome</keyword>
<accession>A0A0H4PB07</accession>
<dbReference type="KEGG" id="camu:CA2015_0872"/>
<sequence>MLKIIAFTLLVVFPVFSFEVKNFEDPVRKNETKLVSSKVETVVENLWDNIRADHKSLKKEVLLLAYEGYLKMVSEGMLEEGKPLTIIDFDLPSSEERLWVIDIQNQGMEYVSLVAHGRNSGGLHAEKFSNVPESYMSSLGFYLTGETYFGKHGKSLRLDGMEEGVNDNARLRAIVMHAADYAEASFVKRHGRLGRSLGCPALPDDEFEHIIDLIKDKSCLFIHASEKEYLNQSAFIGNLSAG</sequence>
<organism evidence="1 2">
    <name type="scientific">Cyclobacterium amurskyense</name>
    <dbReference type="NCBI Taxonomy" id="320787"/>
    <lineage>
        <taxon>Bacteria</taxon>
        <taxon>Pseudomonadati</taxon>
        <taxon>Bacteroidota</taxon>
        <taxon>Cytophagia</taxon>
        <taxon>Cytophagales</taxon>
        <taxon>Cyclobacteriaceae</taxon>
        <taxon>Cyclobacterium</taxon>
    </lineage>
</organism>
<proteinExistence type="predicted"/>
<dbReference type="PATRIC" id="fig|320787.5.peg.971"/>
<dbReference type="PANTHER" id="PTHR38477:SF1">
    <property type="entry name" value="MUREIN L,D-TRANSPEPTIDASE CATALYTIC DOMAIN FAMILY PROTEIN"/>
    <property type="match status" value="1"/>
</dbReference>